<evidence type="ECO:0000313" key="2">
    <source>
        <dbReference type="EMBL" id="MBC5768007.1"/>
    </source>
</evidence>
<keyword evidence="2" id="KW-0238">DNA-binding</keyword>
<dbReference type="AlphaFoldDB" id="A0A923S8E3"/>
<gene>
    <name evidence="2" type="ORF">H8R02_26320</name>
</gene>
<protein>
    <submittedName>
        <fullName evidence="2">DNA-binding domain-containing protein</fullName>
    </submittedName>
</protein>
<dbReference type="Proteomes" id="UP000596827">
    <property type="component" value="Unassembled WGS sequence"/>
</dbReference>
<evidence type="ECO:0000313" key="3">
    <source>
        <dbReference type="Proteomes" id="UP000596827"/>
    </source>
</evidence>
<dbReference type="EMBL" id="JACORU010000014">
    <property type="protein sequence ID" value="MBC5768007.1"/>
    <property type="molecule type" value="Genomic_DNA"/>
</dbReference>
<reference evidence="2" key="1">
    <citation type="submission" date="2020-08" db="EMBL/GenBank/DDBJ databases">
        <title>Ramlibacter sp. GTP1 16S ribosomal RNA gene genome sequencing and assembly.</title>
        <authorList>
            <person name="Kang M."/>
        </authorList>
    </citation>
    <scope>NUCLEOTIDE SEQUENCE</scope>
    <source>
        <strain evidence="2">GTP1</strain>
    </source>
</reference>
<dbReference type="RefSeq" id="WP_187084497.1">
    <property type="nucleotide sequence ID" value="NZ_JACORU010000014.1"/>
</dbReference>
<dbReference type="InterPro" id="IPR018640">
    <property type="entry name" value="DUF2063"/>
</dbReference>
<dbReference type="Pfam" id="PF09836">
    <property type="entry name" value="DUF2063"/>
    <property type="match status" value="1"/>
</dbReference>
<feature type="domain" description="Putative DNA-binding" evidence="1">
    <location>
        <begin position="8"/>
        <end position="102"/>
    </location>
</feature>
<comment type="caution">
    <text evidence="2">The sequence shown here is derived from an EMBL/GenBank/DDBJ whole genome shotgun (WGS) entry which is preliminary data.</text>
</comment>
<keyword evidence="3" id="KW-1185">Reference proteome</keyword>
<dbReference type="GO" id="GO:0003677">
    <property type="term" value="F:DNA binding"/>
    <property type="evidence" value="ECO:0007669"/>
    <property type="project" value="UniProtKB-KW"/>
</dbReference>
<accession>A0A923S8E3</accession>
<evidence type="ECO:0000259" key="1">
    <source>
        <dbReference type="Pfam" id="PF09836"/>
    </source>
</evidence>
<proteinExistence type="predicted"/>
<organism evidence="2 3">
    <name type="scientific">Ramlibacter albus</name>
    <dbReference type="NCBI Taxonomy" id="2079448"/>
    <lineage>
        <taxon>Bacteria</taxon>
        <taxon>Pseudomonadati</taxon>
        <taxon>Pseudomonadota</taxon>
        <taxon>Betaproteobacteria</taxon>
        <taxon>Burkholderiales</taxon>
        <taxon>Comamonadaceae</taxon>
        <taxon>Ramlibacter</taxon>
    </lineage>
</organism>
<sequence>MNALAAQQRALLRSLWLPGIETAALLAGPQLARADGKSVRGLRAYRANGRALASRALAAAYPTVLHVLGEENFDGLARTHWLRRPPAQGDIARWGARLAQHIESIPQLVADEPQLAHLARVDWALHCAATAANDAQQLPTLQLLVNLPPDRVTLRLAPATALVGDTLVWRQGFRPVSRPLAQGEAELVAALLARQPLASALDAAPGIDFASWLASAVEQQLVLRACRIRTLEKPS</sequence>
<name>A0A923S8E3_9BURK</name>